<accession>A0A968G945</accession>
<gene>
    <name evidence="2" type="ORF">HCT14_04825</name>
</gene>
<feature type="chain" id="PRO_5038066083" description="Lipoprotein" evidence="1">
    <location>
        <begin position="20"/>
        <end position="320"/>
    </location>
</feature>
<evidence type="ECO:0000313" key="3">
    <source>
        <dbReference type="Proteomes" id="UP000711995"/>
    </source>
</evidence>
<keyword evidence="1" id="KW-0732">Signal</keyword>
<dbReference type="AlphaFoldDB" id="A0A968G945"/>
<sequence>MKKIAYKVVMLSLIFLLMACQDPIFWTQQNEKLTPSNNLSKVGRIFDVDIDDSEQFLYAIVGGLLYRRAINSNEWKNFGLPGFAHSLDVRSGRIALTNGIYSYDFTMMKIGFLVDPVAKRAFFDKDQNSVVIAYSRASSVPHDMDVFTVEGISHQFVGRYIGQINQRIVSSTGVFDSNGVNVGETLRDPRGTDGRWLVANTRAGEVAGDAFVNPVMSITGVSITSRTEGFLTNTSDGSGSSLALVGVAVGGYREVFINDNGDYVARIPLSSIIDSSVYRASELNTAYIERFFYKNNTLFALTTDKGLWTQRNRSGVWVWE</sequence>
<evidence type="ECO:0000256" key="1">
    <source>
        <dbReference type="SAM" id="SignalP"/>
    </source>
</evidence>
<reference evidence="2 3" key="1">
    <citation type="submission" date="2020-03" db="EMBL/GenBank/DDBJ databases">
        <title>Spirochaetal bacteria isolated from arthropods constitute a novel genus Entomospira genus novum within the order Spirochaetales.</title>
        <authorList>
            <person name="Grana-Miraglia L."/>
            <person name="Sikutova S."/>
            <person name="Fingerle V."/>
            <person name="Sing A."/>
            <person name="Castillo-Ramirez S."/>
            <person name="Margos G."/>
            <person name="Rudolf I."/>
        </authorList>
    </citation>
    <scope>NUCLEOTIDE SEQUENCE [LARGE SCALE GENOMIC DNA]</scope>
    <source>
        <strain evidence="2 3">BR193</strain>
    </source>
</reference>
<feature type="signal peptide" evidence="1">
    <location>
        <begin position="1"/>
        <end position="19"/>
    </location>
</feature>
<proteinExistence type="predicted"/>
<name>A0A968G945_9SPIO</name>
<evidence type="ECO:0008006" key="4">
    <source>
        <dbReference type="Google" id="ProtNLM"/>
    </source>
</evidence>
<evidence type="ECO:0000313" key="2">
    <source>
        <dbReference type="EMBL" id="NIZ40827.1"/>
    </source>
</evidence>
<keyword evidence="3" id="KW-1185">Reference proteome</keyword>
<dbReference type="EMBL" id="JAATLJ010000001">
    <property type="protein sequence ID" value="NIZ40827.1"/>
    <property type="molecule type" value="Genomic_DNA"/>
</dbReference>
<dbReference type="Proteomes" id="UP000711995">
    <property type="component" value="Unassembled WGS sequence"/>
</dbReference>
<organism evidence="2 3">
    <name type="scientific">Entomospira entomophila</name>
    <dbReference type="NCBI Taxonomy" id="2719988"/>
    <lineage>
        <taxon>Bacteria</taxon>
        <taxon>Pseudomonadati</taxon>
        <taxon>Spirochaetota</taxon>
        <taxon>Spirochaetia</taxon>
        <taxon>Spirochaetales</taxon>
        <taxon>Spirochaetaceae</taxon>
        <taxon>Entomospira</taxon>
    </lineage>
</organism>
<protein>
    <recommendedName>
        <fullName evidence="4">Lipoprotein</fullName>
    </recommendedName>
</protein>
<dbReference type="PROSITE" id="PS51257">
    <property type="entry name" value="PROKAR_LIPOPROTEIN"/>
    <property type="match status" value="1"/>
</dbReference>
<dbReference type="RefSeq" id="WP_167700416.1">
    <property type="nucleotide sequence ID" value="NZ_CP118174.1"/>
</dbReference>
<comment type="caution">
    <text evidence="2">The sequence shown here is derived from an EMBL/GenBank/DDBJ whole genome shotgun (WGS) entry which is preliminary data.</text>
</comment>